<dbReference type="InParanoid" id="A0LQF4"/>
<name>A0LQF4_SYNFM</name>
<dbReference type="HOGENOM" id="CLU_1474464_0_0_7"/>
<keyword evidence="3" id="KW-1185">Reference proteome</keyword>
<reference evidence="2 3" key="1">
    <citation type="submission" date="2006-10" db="EMBL/GenBank/DDBJ databases">
        <title>Complete sequence of Syntrophobacter fumaroxidans MPOB.</title>
        <authorList>
            <consortium name="US DOE Joint Genome Institute"/>
            <person name="Copeland A."/>
            <person name="Lucas S."/>
            <person name="Lapidus A."/>
            <person name="Barry K."/>
            <person name="Detter J.C."/>
            <person name="Glavina del Rio T."/>
            <person name="Hammon N."/>
            <person name="Israni S."/>
            <person name="Pitluck S."/>
            <person name="Goltsman E.G."/>
            <person name="Martinez M."/>
            <person name="Schmutz J."/>
            <person name="Larimer F."/>
            <person name="Land M."/>
            <person name="Hauser L."/>
            <person name="Kyrpides N."/>
            <person name="Kim E."/>
            <person name="Boone D.R."/>
            <person name="Brockman F."/>
            <person name="Culley D."/>
            <person name="Ferry J."/>
            <person name="Gunsalus R."/>
            <person name="McInerney M.J."/>
            <person name="Morrison M."/>
            <person name="Plugge C."/>
            <person name="Rohlin L."/>
            <person name="Scholten J."/>
            <person name="Sieber J."/>
            <person name="Stams A.J.M."/>
            <person name="Worm P."/>
            <person name="Henstra A.M."/>
            <person name="Richardson P."/>
        </authorList>
    </citation>
    <scope>NUCLEOTIDE SEQUENCE [LARGE SCALE GENOMIC DNA]</scope>
    <source>
        <strain evidence="3">DSM 10017 / MPOB</strain>
    </source>
</reference>
<evidence type="ECO:0000256" key="1">
    <source>
        <dbReference type="SAM" id="Phobius"/>
    </source>
</evidence>
<sequence length="183" mass="20061">MTPYDDEKVYGARPTGVILILLGILTIGIGTGVTVIASDTLLAFLLMGLPTLFLALIELLTGFATFAARIEMSRNDLTIAAPAWRACPLPPVRRFRLRWDEIRAVRHRAEVYHLLPGEGLPFPVDVYAVDTEKGTIVLGGKSLRGLAEAMREIALRSGRGMREEEPVRAGIFRSLVKGPPAWP</sequence>
<organism evidence="2 3">
    <name type="scientific">Syntrophobacter fumaroxidans (strain DSM 10017 / MPOB)</name>
    <dbReference type="NCBI Taxonomy" id="335543"/>
    <lineage>
        <taxon>Bacteria</taxon>
        <taxon>Pseudomonadati</taxon>
        <taxon>Thermodesulfobacteriota</taxon>
        <taxon>Syntrophobacteria</taxon>
        <taxon>Syntrophobacterales</taxon>
        <taxon>Syntrophobacteraceae</taxon>
        <taxon>Syntrophobacter</taxon>
    </lineage>
</organism>
<dbReference type="EMBL" id="CP000478">
    <property type="protein sequence ID" value="ABK19656.1"/>
    <property type="molecule type" value="Genomic_DNA"/>
</dbReference>
<protein>
    <submittedName>
        <fullName evidence="2">Uncharacterized protein</fullName>
    </submittedName>
</protein>
<gene>
    <name evidence="2" type="ordered locus">Sfum_3989</name>
</gene>
<dbReference type="KEGG" id="sfu:Sfum_3989"/>
<feature type="transmembrane region" description="Helical" evidence="1">
    <location>
        <begin position="17"/>
        <end position="37"/>
    </location>
</feature>
<keyword evidence="1" id="KW-1133">Transmembrane helix</keyword>
<evidence type="ECO:0000313" key="2">
    <source>
        <dbReference type="EMBL" id="ABK19656.1"/>
    </source>
</evidence>
<feature type="transmembrane region" description="Helical" evidence="1">
    <location>
        <begin position="43"/>
        <end position="68"/>
    </location>
</feature>
<evidence type="ECO:0000313" key="3">
    <source>
        <dbReference type="Proteomes" id="UP000001784"/>
    </source>
</evidence>
<dbReference type="Proteomes" id="UP000001784">
    <property type="component" value="Chromosome"/>
</dbReference>
<proteinExistence type="predicted"/>
<dbReference type="RefSeq" id="WP_011700771.1">
    <property type="nucleotide sequence ID" value="NC_008554.1"/>
</dbReference>
<keyword evidence="1" id="KW-0472">Membrane</keyword>
<keyword evidence="1" id="KW-0812">Transmembrane</keyword>
<dbReference type="AlphaFoldDB" id="A0LQF4"/>
<accession>A0LQF4</accession>